<sequence>MTIRNNKGQFVKGENIVDKTGERYGRLTVLSLSNKRSGRKTYWNCICDCGNEKVVRSDSLKITKSCGCLKREQDLINLGIINNHGMTKHSLYGRWNAMIHRCENNKSHAYKSYGARGIKVCDEWKDICNFIKWAETNGYKEGLTLERIDVNGNYEPNNCKWIPMEEQHYNKTTSVYHTYNGVTLTTMQWAHKYDIPLHEISRYKKNNTPFTSLIEKYKDNTEVT</sequence>
<gene>
    <name evidence="1" type="ORF">HR081_08985</name>
</gene>
<evidence type="ECO:0000313" key="2">
    <source>
        <dbReference type="Proteomes" id="UP000524893"/>
    </source>
</evidence>
<name>A0A9X0PFL0_9STAP</name>
<evidence type="ECO:0008006" key="3">
    <source>
        <dbReference type="Google" id="ProtNLM"/>
    </source>
</evidence>
<protein>
    <recommendedName>
        <fullName evidence="3">AP2 domain-containing protein</fullName>
    </recommendedName>
</protein>
<reference evidence="1 2" key="1">
    <citation type="journal article" date="2020" name="Access Microbiol">
        <title>Isolation and genome sequencing of Staphylococcus schleiferi subspecies coagulans from Antarctic seals.</title>
        <authorList>
            <person name="Foster G."/>
            <person name="Robb A."/>
            <person name="Paterson G.K."/>
        </authorList>
    </citation>
    <scope>NUCLEOTIDE SEQUENCE [LARGE SCALE GENOMIC DNA]</scope>
    <source>
        <strain evidence="1 2">M615/02/4</strain>
    </source>
</reference>
<dbReference type="EMBL" id="JABTCN010000029">
    <property type="protein sequence ID" value="MBA8777010.1"/>
    <property type="molecule type" value="Genomic_DNA"/>
</dbReference>
<proteinExistence type="predicted"/>
<organism evidence="1 2">
    <name type="scientific">Staphylococcus coagulans</name>
    <dbReference type="NCBI Taxonomy" id="74706"/>
    <lineage>
        <taxon>Bacteria</taxon>
        <taxon>Bacillati</taxon>
        <taxon>Bacillota</taxon>
        <taxon>Bacilli</taxon>
        <taxon>Bacillales</taxon>
        <taxon>Staphylococcaceae</taxon>
        <taxon>Staphylococcus</taxon>
    </lineage>
</organism>
<dbReference type="Proteomes" id="UP000524893">
    <property type="component" value="Unassembled WGS sequence"/>
</dbReference>
<dbReference type="RefSeq" id="WP_182280998.1">
    <property type="nucleotide sequence ID" value="NZ_JABTCN010000029.1"/>
</dbReference>
<accession>A0A9X0PFL0</accession>
<comment type="caution">
    <text evidence="1">The sequence shown here is derived from an EMBL/GenBank/DDBJ whole genome shotgun (WGS) entry which is preliminary data.</text>
</comment>
<evidence type="ECO:0000313" key="1">
    <source>
        <dbReference type="EMBL" id="MBA8777010.1"/>
    </source>
</evidence>
<dbReference type="AlphaFoldDB" id="A0A9X0PFL0"/>